<comment type="catalytic activity">
    <reaction evidence="1 8">
        <text>[(1-&gt;4)-alpha-D-glucosyl](n) + ADP-alpha-D-glucose = [(1-&gt;4)-alpha-D-glucosyl](n+1) + ADP + H(+)</text>
        <dbReference type="Rhea" id="RHEA:18189"/>
        <dbReference type="Rhea" id="RHEA-COMP:9584"/>
        <dbReference type="Rhea" id="RHEA-COMP:9587"/>
        <dbReference type="ChEBI" id="CHEBI:15378"/>
        <dbReference type="ChEBI" id="CHEBI:15444"/>
        <dbReference type="ChEBI" id="CHEBI:57498"/>
        <dbReference type="ChEBI" id="CHEBI:456216"/>
        <dbReference type="EC" id="2.4.1.21"/>
    </reaction>
</comment>
<keyword evidence="6 8" id="KW-0808">Transferase</keyword>
<dbReference type="CDD" id="cd03791">
    <property type="entry name" value="GT5_Glycogen_synthase_DULL1-like"/>
    <property type="match status" value="1"/>
</dbReference>
<keyword evidence="12" id="KW-1185">Reference proteome</keyword>
<dbReference type="GO" id="GO:0004373">
    <property type="term" value="F:alpha-1,4-glucan glucosyltransferase (UDP-glucose donor) activity"/>
    <property type="evidence" value="ECO:0007669"/>
    <property type="project" value="InterPro"/>
</dbReference>
<evidence type="ECO:0000256" key="2">
    <source>
        <dbReference type="ARBA" id="ARBA00002764"/>
    </source>
</evidence>
<evidence type="ECO:0000313" key="11">
    <source>
        <dbReference type="EMBL" id="TCV88939.1"/>
    </source>
</evidence>
<feature type="domain" description="Glycosyl transferase family 1" evidence="9">
    <location>
        <begin position="307"/>
        <end position="455"/>
    </location>
</feature>
<comment type="similarity">
    <text evidence="4 8">Belongs to the glycosyltransferase 1 family. Bacterial/plant glycogen synthase subfamily.</text>
</comment>
<comment type="caution">
    <text evidence="11">The sequence shown here is derived from an EMBL/GenBank/DDBJ whole genome shotgun (WGS) entry which is preliminary data.</text>
</comment>
<dbReference type="RefSeq" id="WP_306307884.1">
    <property type="nucleotide sequence ID" value="NZ_BHVT01000020.1"/>
</dbReference>
<name>A0A4V2W2Q5_9PROT</name>
<dbReference type="InterPro" id="IPR011835">
    <property type="entry name" value="GS/SS"/>
</dbReference>
<protein>
    <recommendedName>
        <fullName evidence="8">Glycogen synthase</fullName>
        <ecNumber evidence="8">2.4.1.21</ecNumber>
    </recommendedName>
    <alternativeName>
        <fullName evidence="8">Starch [bacterial glycogen] synthase</fullName>
    </alternativeName>
</protein>
<dbReference type="PANTHER" id="PTHR45825:SF11">
    <property type="entry name" value="ALPHA AMYLASE DOMAIN-CONTAINING PROTEIN"/>
    <property type="match status" value="1"/>
</dbReference>
<accession>A0A4V2W2Q5</accession>
<keyword evidence="7 8" id="KW-0320">Glycogen biosynthesis</keyword>
<feature type="domain" description="Starch synthase catalytic" evidence="10">
    <location>
        <begin position="12"/>
        <end position="249"/>
    </location>
</feature>
<dbReference type="GO" id="GO:0005978">
    <property type="term" value="P:glycogen biosynthetic process"/>
    <property type="evidence" value="ECO:0007669"/>
    <property type="project" value="UniProtKB-UniRule"/>
</dbReference>
<evidence type="ECO:0000256" key="7">
    <source>
        <dbReference type="ARBA" id="ARBA00023056"/>
    </source>
</evidence>
<comment type="pathway">
    <text evidence="3 8">Glycan biosynthesis; glycogen biosynthesis.</text>
</comment>
<dbReference type="NCBIfam" id="TIGR02095">
    <property type="entry name" value="glgA"/>
    <property type="match status" value="1"/>
</dbReference>
<dbReference type="NCBIfam" id="NF001899">
    <property type="entry name" value="PRK00654.1-2"/>
    <property type="match status" value="1"/>
</dbReference>
<dbReference type="HAMAP" id="MF_00484">
    <property type="entry name" value="Glycogen_synth"/>
    <property type="match status" value="1"/>
</dbReference>
<evidence type="ECO:0000256" key="4">
    <source>
        <dbReference type="ARBA" id="ARBA00010281"/>
    </source>
</evidence>
<dbReference type="GO" id="GO:0009011">
    <property type="term" value="F:alpha-1,4-glucan glucosyltransferase (ADP-glucose donor) activity"/>
    <property type="evidence" value="ECO:0007669"/>
    <property type="project" value="UniProtKB-UniRule"/>
</dbReference>
<evidence type="ECO:0000313" key="12">
    <source>
        <dbReference type="Proteomes" id="UP000295367"/>
    </source>
</evidence>
<sequence>MQANSRKNKKPKVLFVTSEIHPLIKTGGLADVSAALPVALRAIGVDVRVLVPGYPKILSVIKNKRKLARIIDIPGHGEVNLLSAKIPGSDVPIIIIDYPAFYERTGGPYSDKSGLDWPDNALRFGLLSRIAAILGSEKNPLAWKPDIVHCNDWQTGLAPAYLHFAKGTKAATVMTVHNLAYQGIFPPEVFPQLNLPEESFDMHGVEYYGNISFLKAGLYYADHLTTVSLTYAKEIQSEALGFGLQGLLAERSTQLTGILNGVDAEHWNPACDTHLATTYSPTRLNGKKTNKQALQQQLNLPVSADIPLFGVVSRITHQKGLDLLLEILPSIVREPAQIILLGTGELELEQAFLLLGEQYPNHFRAVIGFDEGLSHQVEAGADMFLMPSRFEPCGLNQMYSMLYGTPPIVTPTGGLADTVVDLTPTSLKDGSATGFMLQSFTAANLLQTVKRAIDAYHDKKTWRKLQLNGMHRDFGWTKSAETYLSLYSSLIQK</sequence>
<dbReference type="EC" id="2.4.1.21" evidence="8"/>
<dbReference type="Proteomes" id="UP000295367">
    <property type="component" value="Unassembled WGS sequence"/>
</dbReference>
<organism evidence="11 12">
    <name type="scientific">Sulfurirhabdus autotrophica</name>
    <dbReference type="NCBI Taxonomy" id="1706046"/>
    <lineage>
        <taxon>Bacteria</taxon>
        <taxon>Pseudomonadati</taxon>
        <taxon>Pseudomonadota</taxon>
        <taxon>Betaproteobacteria</taxon>
        <taxon>Nitrosomonadales</taxon>
        <taxon>Sulfuricellaceae</taxon>
        <taxon>Sulfurirhabdus</taxon>
    </lineage>
</organism>
<dbReference type="InterPro" id="IPR013534">
    <property type="entry name" value="Starch_synth_cat_dom"/>
</dbReference>
<evidence type="ECO:0000259" key="10">
    <source>
        <dbReference type="Pfam" id="PF08323"/>
    </source>
</evidence>
<dbReference type="UniPathway" id="UPA00164"/>
<dbReference type="PANTHER" id="PTHR45825">
    <property type="entry name" value="GRANULE-BOUND STARCH SYNTHASE 1, CHLOROPLASTIC/AMYLOPLASTIC"/>
    <property type="match status" value="1"/>
</dbReference>
<evidence type="ECO:0000256" key="1">
    <source>
        <dbReference type="ARBA" id="ARBA00001478"/>
    </source>
</evidence>
<reference evidence="11 12" key="1">
    <citation type="submission" date="2019-03" db="EMBL/GenBank/DDBJ databases">
        <title>Genomic Encyclopedia of Type Strains, Phase IV (KMG-IV): sequencing the most valuable type-strain genomes for metagenomic binning, comparative biology and taxonomic classification.</title>
        <authorList>
            <person name="Goeker M."/>
        </authorList>
    </citation>
    <scope>NUCLEOTIDE SEQUENCE [LARGE SCALE GENOMIC DNA]</scope>
    <source>
        <strain evidence="11 12">DSM 100309</strain>
    </source>
</reference>
<evidence type="ECO:0000256" key="6">
    <source>
        <dbReference type="ARBA" id="ARBA00022679"/>
    </source>
</evidence>
<keyword evidence="5 8" id="KW-0328">Glycosyltransferase</keyword>
<gene>
    <name evidence="8" type="primary">glgA</name>
    <name evidence="11" type="ORF">EDC63_10310</name>
</gene>
<evidence type="ECO:0000256" key="5">
    <source>
        <dbReference type="ARBA" id="ARBA00022676"/>
    </source>
</evidence>
<evidence type="ECO:0000256" key="3">
    <source>
        <dbReference type="ARBA" id="ARBA00004964"/>
    </source>
</evidence>
<dbReference type="Gene3D" id="3.40.50.2000">
    <property type="entry name" value="Glycogen Phosphorylase B"/>
    <property type="match status" value="2"/>
</dbReference>
<evidence type="ECO:0000256" key="8">
    <source>
        <dbReference type="HAMAP-Rule" id="MF_00484"/>
    </source>
</evidence>
<dbReference type="SUPFAM" id="SSF53756">
    <property type="entry name" value="UDP-Glycosyltransferase/glycogen phosphorylase"/>
    <property type="match status" value="1"/>
</dbReference>
<dbReference type="Pfam" id="PF08323">
    <property type="entry name" value="Glyco_transf_5"/>
    <property type="match status" value="1"/>
</dbReference>
<proteinExistence type="inferred from homology"/>
<dbReference type="AlphaFoldDB" id="A0A4V2W2Q5"/>
<evidence type="ECO:0000259" key="9">
    <source>
        <dbReference type="Pfam" id="PF00534"/>
    </source>
</evidence>
<dbReference type="InterPro" id="IPR001296">
    <property type="entry name" value="Glyco_trans_1"/>
</dbReference>
<comment type="function">
    <text evidence="2 8">Synthesizes alpha-1,4-glucan chains using ADP-glucose.</text>
</comment>
<dbReference type="GO" id="GO:0005829">
    <property type="term" value="C:cytosol"/>
    <property type="evidence" value="ECO:0007669"/>
    <property type="project" value="TreeGrafter"/>
</dbReference>
<dbReference type="Pfam" id="PF00534">
    <property type="entry name" value="Glycos_transf_1"/>
    <property type="match status" value="1"/>
</dbReference>
<dbReference type="EMBL" id="SMCO01000003">
    <property type="protein sequence ID" value="TCV88939.1"/>
    <property type="molecule type" value="Genomic_DNA"/>
</dbReference>
<feature type="binding site" evidence="8">
    <location>
        <position position="25"/>
    </location>
    <ligand>
        <name>ADP-alpha-D-glucose</name>
        <dbReference type="ChEBI" id="CHEBI:57498"/>
    </ligand>
</feature>